<evidence type="ECO:0000259" key="4">
    <source>
        <dbReference type="Pfam" id="PF04577"/>
    </source>
</evidence>
<evidence type="ECO:0000313" key="7">
    <source>
        <dbReference type="Proteomes" id="UP000663862"/>
    </source>
</evidence>
<gene>
    <name evidence="5" type="ORF">FME351_LOCUS3966</name>
    <name evidence="6" type="ORF">TSG867_LOCUS28635</name>
</gene>
<keyword evidence="1" id="KW-0328">Glycosyltransferase</keyword>
<feature type="domain" description="Glycosyltransferase 61 catalytic" evidence="4">
    <location>
        <begin position="169"/>
        <end position="290"/>
    </location>
</feature>
<organism evidence="6 7">
    <name type="scientific">Rotaria socialis</name>
    <dbReference type="NCBI Taxonomy" id="392032"/>
    <lineage>
        <taxon>Eukaryota</taxon>
        <taxon>Metazoa</taxon>
        <taxon>Spiralia</taxon>
        <taxon>Gnathifera</taxon>
        <taxon>Rotifera</taxon>
        <taxon>Eurotatoria</taxon>
        <taxon>Bdelloidea</taxon>
        <taxon>Philodinida</taxon>
        <taxon>Philodinidae</taxon>
        <taxon>Rotaria</taxon>
    </lineage>
</organism>
<dbReference type="EMBL" id="CAJOBQ010003672">
    <property type="protein sequence ID" value="CAF4614214.1"/>
    <property type="molecule type" value="Genomic_DNA"/>
</dbReference>
<dbReference type="Proteomes" id="UP000663869">
    <property type="component" value="Unassembled WGS sequence"/>
</dbReference>
<evidence type="ECO:0000256" key="2">
    <source>
        <dbReference type="ARBA" id="ARBA00022679"/>
    </source>
</evidence>
<accession>A0A821D0P7</accession>
<dbReference type="GO" id="GO:0016757">
    <property type="term" value="F:glycosyltransferase activity"/>
    <property type="evidence" value="ECO:0007669"/>
    <property type="project" value="UniProtKB-KW"/>
</dbReference>
<protein>
    <recommendedName>
        <fullName evidence="4">Glycosyltransferase 61 catalytic domain-containing protein</fullName>
    </recommendedName>
</protein>
<evidence type="ECO:0000313" key="5">
    <source>
        <dbReference type="EMBL" id="CAF3345157.1"/>
    </source>
</evidence>
<comment type="caution">
    <text evidence="6">The sequence shown here is derived from an EMBL/GenBank/DDBJ whole genome shotgun (WGS) entry which is preliminary data.</text>
</comment>
<dbReference type="AlphaFoldDB" id="A0A821D0P7"/>
<evidence type="ECO:0000313" key="6">
    <source>
        <dbReference type="EMBL" id="CAF4614214.1"/>
    </source>
</evidence>
<dbReference type="PANTHER" id="PTHR20961">
    <property type="entry name" value="GLYCOSYLTRANSFERASE"/>
    <property type="match status" value="1"/>
</dbReference>
<evidence type="ECO:0000256" key="1">
    <source>
        <dbReference type="ARBA" id="ARBA00022676"/>
    </source>
</evidence>
<dbReference type="InterPro" id="IPR007657">
    <property type="entry name" value="Glycosyltransferase_61"/>
</dbReference>
<dbReference type="Pfam" id="PF04577">
    <property type="entry name" value="Glyco_transf_61"/>
    <property type="match status" value="1"/>
</dbReference>
<reference evidence="6" key="1">
    <citation type="submission" date="2021-02" db="EMBL/GenBank/DDBJ databases">
        <authorList>
            <person name="Nowell W R."/>
        </authorList>
    </citation>
    <scope>NUCLEOTIDE SEQUENCE</scope>
</reference>
<name>A0A821D0P7_9BILA</name>
<sequence length="394" mass="45139">MARFDSLISPLAMLKNSTFLLNEMEWTIGKNLSQWSLGSHPGRVPQFASIKFLPSVHQLFGLCDINITQPSLFVKLVYWPQHGHTLFNVISNIYQTMKEIKVEFGRIRLYAAVDDVNAINDWNEKVSDLGQYTPIFKAFSNEPVYNYYGLIKDSLSQTICFTKTIAIGVSKRLDHYTVGISLQDWRSFSKWVLDVFQIPTTTMKSDTKSSSERVVLTLIARSSRKILNLSQLKSISEKTYKRSMFAQIIDLAGISFADQLRYMRNTTILFAIDGTALVNSLFMLNPCGVVIHIGTYMMRILVPGKGKNFRPLVEAGTGKNRYIYSEIQRLVDVHDVQRNRLRNISLFKMTPSQRFRLAVQQDVRLPLPQYLKLLKEAMNMVQLCFNRLPGNINP</sequence>
<keyword evidence="2" id="KW-0808">Transferase</keyword>
<dbReference type="Proteomes" id="UP000663862">
    <property type="component" value="Unassembled WGS sequence"/>
</dbReference>
<dbReference type="EMBL" id="CAJNYU010000273">
    <property type="protein sequence ID" value="CAF3345157.1"/>
    <property type="molecule type" value="Genomic_DNA"/>
</dbReference>
<dbReference type="InterPro" id="IPR049625">
    <property type="entry name" value="Glyco_transf_61_cat"/>
</dbReference>
<keyword evidence="3" id="KW-0325">Glycoprotein</keyword>
<proteinExistence type="predicted"/>
<evidence type="ECO:0000256" key="3">
    <source>
        <dbReference type="ARBA" id="ARBA00023180"/>
    </source>
</evidence>